<sequence length="188" mass="20815">MDAPPVPPQSAIWNARLHFKATVDIEPPTAPLTAQPLPLQCYGSTFLMETVNAAQRAELAKSNPRDELIGYLRSPPEQTDNILHWWGHNTSRPTLLRMARDYLAIQGLSRAFPRPPNDHSLAAASQIQSGATNSAQFFRCINFSEIDVRFNVRTLLNAELNAPNANAAFGFGVHHSAEPEPTFEFGVR</sequence>
<proteinExistence type="predicted"/>
<keyword evidence="2" id="KW-1185">Reference proteome</keyword>
<dbReference type="EMBL" id="JARJCW010000052">
    <property type="protein sequence ID" value="KAJ7203120.1"/>
    <property type="molecule type" value="Genomic_DNA"/>
</dbReference>
<evidence type="ECO:0000313" key="1">
    <source>
        <dbReference type="EMBL" id="KAJ7203120.1"/>
    </source>
</evidence>
<reference evidence="1" key="1">
    <citation type="submission" date="2023-03" db="EMBL/GenBank/DDBJ databases">
        <title>Massive genome expansion in bonnet fungi (Mycena s.s.) driven by repeated elements and novel gene families across ecological guilds.</title>
        <authorList>
            <consortium name="Lawrence Berkeley National Laboratory"/>
            <person name="Harder C.B."/>
            <person name="Miyauchi S."/>
            <person name="Viragh M."/>
            <person name="Kuo A."/>
            <person name="Thoen E."/>
            <person name="Andreopoulos B."/>
            <person name="Lu D."/>
            <person name="Skrede I."/>
            <person name="Drula E."/>
            <person name="Henrissat B."/>
            <person name="Morin E."/>
            <person name="Kohler A."/>
            <person name="Barry K."/>
            <person name="LaButti K."/>
            <person name="Morin E."/>
            <person name="Salamov A."/>
            <person name="Lipzen A."/>
            <person name="Mereny Z."/>
            <person name="Hegedus B."/>
            <person name="Baldrian P."/>
            <person name="Stursova M."/>
            <person name="Weitz H."/>
            <person name="Taylor A."/>
            <person name="Grigoriev I.V."/>
            <person name="Nagy L.G."/>
            <person name="Martin F."/>
            <person name="Kauserud H."/>
        </authorList>
    </citation>
    <scope>NUCLEOTIDE SEQUENCE</scope>
    <source>
        <strain evidence="1">9144</strain>
    </source>
</reference>
<evidence type="ECO:0000313" key="2">
    <source>
        <dbReference type="Proteomes" id="UP001219525"/>
    </source>
</evidence>
<accession>A0AAD6V5M0</accession>
<gene>
    <name evidence="1" type="ORF">GGX14DRAFT_399082</name>
</gene>
<protein>
    <recommendedName>
        <fullName evidence="3">HAT C-terminal dimerisation domain-containing protein</fullName>
    </recommendedName>
</protein>
<dbReference type="AlphaFoldDB" id="A0AAD6V5M0"/>
<name>A0AAD6V5M0_9AGAR</name>
<comment type="caution">
    <text evidence="1">The sequence shown here is derived from an EMBL/GenBank/DDBJ whole genome shotgun (WGS) entry which is preliminary data.</text>
</comment>
<evidence type="ECO:0008006" key="3">
    <source>
        <dbReference type="Google" id="ProtNLM"/>
    </source>
</evidence>
<dbReference type="Proteomes" id="UP001219525">
    <property type="component" value="Unassembled WGS sequence"/>
</dbReference>
<organism evidence="1 2">
    <name type="scientific">Mycena pura</name>
    <dbReference type="NCBI Taxonomy" id="153505"/>
    <lineage>
        <taxon>Eukaryota</taxon>
        <taxon>Fungi</taxon>
        <taxon>Dikarya</taxon>
        <taxon>Basidiomycota</taxon>
        <taxon>Agaricomycotina</taxon>
        <taxon>Agaricomycetes</taxon>
        <taxon>Agaricomycetidae</taxon>
        <taxon>Agaricales</taxon>
        <taxon>Marasmiineae</taxon>
        <taxon>Mycenaceae</taxon>
        <taxon>Mycena</taxon>
    </lineage>
</organism>